<dbReference type="EMBL" id="BARV01027714">
    <property type="protein sequence ID" value="GAI40424.1"/>
    <property type="molecule type" value="Genomic_DNA"/>
</dbReference>
<feature type="non-terminal residue" evidence="1">
    <location>
        <position position="1"/>
    </location>
</feature>
<name>X1QAX4_9ZZZZ</name>
<accession>X1QAX4</accession>
<gene>
    <name evidence="1" type="ORF">S06H3_44544</name>
</gene>
<evidence type="ECO:0000313" key="1">
    <source>
        <dbReference type="EMBL" id="GAI40424.1"/>
    </source>
</evidence>
<dbReference type="AlphaFoldDB" id="X1QAX4"/>
<organism evidence="1">
    <name type="scientific">marine sediment metagenome</name>
    <dbReference type="NCBI Taxonomy" id="412755"/>
    <lineage>
        <taxon>unclassified sequences</taxon>
        <taxon>metagenomes</taxon>
        <taxon>ecological metagenomes</taxon>
    </lineage>
</organism>
<comment type="caution">
    <text evidence="1">The sequence shown here is derived from an EMBL/GenBank/DDBJ whole genome shotgun (WGS) entry which is preliminary data.</text>
</comment>
<protein>
    <submittedName>
        <fullName evidence="1">Uncharacterized protein</fullName>
    </submittedName>
</protein>
<sequence length="30" mass="3503">FKFDLTAVSFYLDNISNKAHDKLLLSLYLI</sequence>
<reference evidence="1" key="1">
    <citation type="journal article" date="2014" name="Front. Microbiol.">
        <title>High frequency of phylogenetically diverse reductive dehalogenase-homologous genes in deep subseafloor sedimentary metagenomes.</title>
        <authorList>
            <person name="Kawai M."/>
            <person name="Futagami T."/>
            <person name="Toyoda A."/>
            <person name="Takaki Y."/>
            <person name="Nishi S."/>
            <person name="Hori S."/>
            <person name="Arai W."/>
            <person name="Tsubouchi T."/>
            <person name="Morono Y."/>
            <person name="Uchiyama I."/>
            <person name="Ito T."/>
            <person name="Fujiyama A."/>
            <person name="Inagaki F."/>
            <person name="Takami H."/>
        </authorList>
    </citation>
    <scope>NUCLEOTIDE SEQUENCE</scope>
    <source>
        <strain evidence="1">Expedition CK06-06</strain>
    </source>
</reference>
<proteinExistence type="predicted"/>